<protein>
    <recommendedName>
        <fullName evidence="1">AraC effector-binding domain-containing protein</fullName>
    </recommendedName>
</protein>
<feature type="domain" description="AraC effector-binding" evidence="1">
    <location>
        <begin position="3"/>
        <end position="154"/>
    </location>
</feature>
<dbReference type="InterPro" id="IPR010499">
    <property type="entry name" value="AraC_E-bd"/>
</dbReference>
<dbReference type="Pfam" id="PF06445">
    <property type="entry name" value="GyrI-like"/>
    <property type="match status" value="1"/>
</dbReference>
<organism evidence="2 3">
    <name type="scientific">Thioclava nitratireducens</name>
    <dbReference type="NCBI Taxonomy" id="1915078"/>
    <lineage>
        <taxon>Bacteria</taxon>
        <taxon>Pseudomonadati</taxon>
        <taxon>Pseudomonadota</taxon>
        <taxon>Alphaproteobacteria</taxon>
        <taxon>Rhodobacterales</taxon>
        <taxon>Paracoccaceae</taxon>
        <taxon>Thioclava</taxon>
    </lineage>
</organism>
<dbReference type="PANTHER" id="PTHR40055:SF1">
    <property type="entry name" value="TRANSCRIPTIONAL REGULATOR YGIV-RELATED"/>
    <property type="match status" value="1"/>
</dbReference>
<evidence type="ECO:0000313" key="2">
    <source>
        <dbReference type="EMBL" id="AQS49324.1"/>
    </source>
</evidence>
<accession>A0ABM6IK71</accession>
<gene>
    <name evidence="2" type="ORF">BMG03_17135</name>
</gene>
<dbReference type="SUPFAM" id="SSF55136">
    <property type="entry name" value="Probable bacterial effector-binding domain"/>
    <property type="match status" value="1"/>
</dbReference>
<name>A0ABM6IK71_9RHOB</name>
<keyword evidence="3" id="KW-1185">Reference proteome</keyword>
<dbReference type="SMART" id="SM00871">
    <property type="entry name" value="AraC_E_bind"/>
    <property type="match status" value="1"/>
</dbReference>
<dbReference type="EMBL" id="CP019437">
    <property type="protein sequence ID" value="AQS49324.1"/>
    <property type="molecule type" value="Genomic_DNA"/>
</dbReference>
<dbReference type="RefSeq" id="WP_075773974.1">
    <property type="nucleotide sequence ID" value="NZ_CP019437.1"/>
</dbReference>
<proteinExistence type="predicted"/>
<reference evidence="2 3" key="1">
    <citation type="submission" date="2017-01" db="EMBL/GenBank/DDBJ databases">
        <title>The complete genome sequence of a sulfur-oxidizing marine bacterium Thioclava sp. 25B10_4T.</title>
        <authorList>
            <person name="Liu Y."/>
            <person name="Lai Q."/>
            <person name="Shao Z."/>
        </authorList>
    </citation>
    <scope>NUCLEOTIDE SEQUENCE [LARGE SCALE GENOMIC DNA]</scope>
    <source>
        <strain evidence="2 3">25B10_4</strain>
    </source>
</reference>
<dbReference type="InterPro" id="IPR029442">
    <property type="entry name" value="GyrI-like"/>
</dbReference>
<evidence type="ECO:0000313" key="3">
    <source>
        <dbReference type="Proteomes" id="UP000185622"/>
    </source>
</evidence>
<dbReference type="PANTHER" id="PTHR40055">
    <property type="entry name" value="TRANSCRIPTIONAL REGULATOR YGIV-RELATED"/>
    <property type="match status" value="1"/>
</dbReference>
<dbReference type="Gene3D" id="3.20.80.10">
    <property type="entry name" value="Regulatory factor, effector binding domain"/>
    <property type="match status" value="1"/>
</dbReference>
<sequence>MAYEVEIRTLPPVRLVGLAHTGPYPAVAPVFQRLVSLIPEPSWTEVEHPAMIGHDNPRTVPAEDLRSHACFIVGEGFVIFPPLEEIRYPAGRYAILTIAGPYDQLPEAYRWLAQEWYPASGEAPRGLDRYEVYLNDPFEPKPGNLLTEIRLPLKD</sequence>
<dbReference type="InterPro" id="IPR011256">
    <property type="entry name" value="Reg_factor_effector_dom_sf"/>
</dbReference>
<evidence type="ECO:0000259" key="1">
    <source>
        <dbReference type="SMART" id="SM00871"/>
    </source>
</evidence>
<dbReference type="InterPro" id="IPR050908">
    <property type="entry name" value="SmbC-like"/>
</dbReference>
<dbReference type="Proteomes" id="UP000185622">
    <property type="component" value="Chromosome"/>
</dbReference>